<organism evidence="1">
    <name type="scientific">Timema shepardi</name>
    <name type="common">Walking stick</name>
    <dbReference type="NCBI Taxonomy" id="629360"/>
    <lineage>
        <taxon>Eukaryota</taxon>
        <taxon>Metazoa</taxon>
        <taxon>Ecdysozoa</taxon>
        <taxon>Arthropoda</taxon>
        <taxon>Hexapoda</taxon>
        <taxon>Insecta</taxon>
        <taxon>Pterygota</taxon>
        <taxon>Neoptera</taxon>
        <taxon>Polyneoptera</taxon>
        <taxon>Phasmatodea</taxon>
        <taxon>Timematodea</taxon>
        <taxon>Timematoidea</taxon>
        <taxon>Timematidae</taxon>
        <taxon>Timema</taxon>
    </lineage>
</organism>
<reference evidence="1" key="1">
    <citation type="submission" date="2020-11" db="EMBL/GenBank/DDBJ databases">
        <authorList>
            <person name="Tran Van P."/>
        </authorList>
    </citation>
    <scope>NUCLEOTIDE SEQUENCE</scope>
</reference>
<evidence type="ECO:0000313" key="1">
    <source>
        <dbReference type="EMBL" id="CAD7261988.1"/>
    </source>
</evidence>
<protein>
    <submittedName>
        <fullName evidence="1">Uncharacterized protein</fullName>
    </submittedName>
</protein>
<accession>A0A7R9AXK1</accession>
<name>A0A7R9AXK1_TIMSH</name>
<gene>
    <name evidence="1" type="ORF">TSIB3V08_LOCUS6107</name>
</gene>
<dbReference type="EMBL" id="OC002536">
    <property type="protein sequence ID" value="CAD7261988.1"/>
    <property type="molecule type" value="Genomic_DNA"/>
</dbReference>
<proteinExistence type="predicted"/>
<dbReference type="AlphaFoldDB" id="A0A7R9AXK1"/>
<sequence>MTWNIYYFDNFEEVSDGSSMRLGEIHKLSGKGKGDVMIRRLLSGHWYDSVIRDVLLMDEVSDYMKVVEKSANKSVTSLHQLNTVLQQQRQQPRLRNGAR</sequence>